<dbReference type="Proteomes" id="UP000198104">
    <property type="component" value="Unassembled WGS sequence"/>
</dbReference>
<dbReference type="Pfam" id="PF13860">
    <property type="entry name" value="FlgD_ig"/>
    <property type="match status" value="1"/>
</dbReference>
<gene>
    <name evidence="9" type="ORF">CBI30_05265</name>
</gene>
<evidence type="ECO:0000256" key="1">
    <source>
        <dbReference type="ARBA" id="ARBA00010577"/>
    </source>
</evidence>
<accession>A0A254Q8M7</accession>
<evidence type="ECO:0000256" key="6">
    <source>
        <dbReference type="SAM" id="MobiDB-lite"/>
    </source>
</evidence>
<evidence type="ECO:0000256" key="5">
    <source>
        <dbReference type="RuleBase" id="RU362076"/>
    </source>
</evidence>
<dbReference type="RefSeq" id="WP_088527264.1">
    <property type="nucleotide sequence ID" value="NZ_NGUO01000008.1"/>
</dbReference>
<feature type="region of interest" description="Disordered" evidence="6">
    <location>
        <begin position="1"/>
        <end position="25"/>
    </location>
</feature>
<dbReference type="InterPro" id="IPR025963">
    <property type="entry name" value="FLgD_Tudor"/>
</dbReference>
<comment type="similarity">
    <text evidence="1 5">Belongs to the FlgD family.</text>
</comment>
<feature type="domain" description="FlgD/Vpr Ig-like" evidence="7">
    <location>
        <begin position="120"/>
        <end position="194"/>
    </location>
</feature>
<comment type="caution">
    <text evidence="9">The sequence shown here is derived from an EMBL/GenBank/DDBJ whole genome shotgun (WGS) entry which is preliminary data.</text>
</comment>
<reference evidence="9 10" key="1">
    <citation type="submission" date="2017-05" db="EMBL/GenBank/DDBJ databases">
        <title>Polynucleobacter sp. MWH-K35W1 isolated from the permanently anoxic monimolimnion of a meromictic lake.</title>
        <authorList>
            <person name="Hahn M.W."/>
        </authorList>
    </citation>
    <scope>NUCLEOTIDE SEQUENCE [LARGE SCALE GENOMIC DNA]</scope>
    <source>
        <strain evidence="9 10">MWH-K35W1</strain>
    </source>
</reference>
<keyword evidence="3 5" id="KW-1005">Bacterial flagellum biogenesis</keyword>
<evidence type="ECO:0000256" key="2">
    <source>
        <dbReference type="ARBA" id="ARBA00016013"/>
    </source>
</evidence>
<dbReference type="Gene3D" id="2.30.30.910">
    <property type="match status" value="1"/>
</dbReference>
<dbReference type="EMBL" id="NGUO01000008">
    <property type="protein sequence ID" value="OWS71862.1"/>
    <property type="molecule type" value="Genomic_DNA"/>
</dbReference>
<dbReference type="Gene3D" id="2.60.40.4070">
    <property type="match status" value="1"/>
</dbReference>
<feature type="compositionally biased region" description="Polar residues" evidence="6">
    <location>
        <begin position="1"/>
        <end position="19"/>
    </location>
</feature>
<dbReference type="Pfam" id="PF03963">
    <property type="entry name" value="FlgD"/>
    <property type="match status" value="1"/>
</dbReference>
<feature type="domain" description="FlgD Tudor-like" evidence="8">
    <location>
        <begin position="101"/>
        <end position="233"/>
    </location>
</feature>
<dbReference type="GO" id="GO:0044781">
    <property type="term" value="P:bacterial-type flagellum organization"/>
    <property type="evidence" value="ECO:0007669"/>
    <property type="project" value="UniProtKB-UniRule"/>
</dbReference>
<dbReference type="OrthoDB" id="9785233at2"/>
<organism evidence="9 10">
    <name type="scientific">Polynucleobacter aenigmaticus</name>
    <dbReference type="NCBI Taxonomy" id="1743164"/>
    <lineage>
        <taxon>Bacteria</taxon>
        <taxon>Pseudomonadati</taxon>
        <taxon>Pseudomonadota</taxon>
        <taxon>Betaproteobacteria</taxon>
        <taxon>Burkholderiales</taxon>
        <taxon>Burkholderiaceae</taxon>
        <taxon>Polynucleobacter</taxon>
    </lineage>
</organism>
<comment type="function">
    <text evidence="4 5">Required for flagellar hook formation. May act as a scaffolding protein.</text>
</comment>
<sequence>MTTIQNQSMPSSLMSSMNGTKVPAGSASATSAAAAAASANSTQGIKDNFMKMLVAQMQYQDPTQPVDSAQMTSQLAQLSSVDGINKLNDSMASMVASLQSSQAYQASTMIGHTVMVSGSSLQLTKGQGSFSVQLPSSADKVSVNVLNASGQTVKTINLGSNSSGTIPVAWNGKDAGGNVLPDGAYTLQVMASSGGKSISASAATYATVNSVSNAGGSVMLNLNNNTSVGAANVIQIL</sequence>
<name>A0A254Q8M7_9BURK</name>
<evidence type="ECO:0000259" key="7">
    <source>
        <dbReference type="Pfam" id="PF13860"/>
    </source>
</evidence>
<evidence type="ECO:0000259" key="8">
    <source>
        <dbReference type="Pfam" id="PF13861"/>
    </source>
</evidence>
<dbReference type="AlphaFoldDB" id="A0A254Q8M7"/>
<protein>
    <recommendedName>
        <fullName evidence="2 5">Basal-body rod modification protein FlgD</fullName>
    </recommendedName>
</protein>
<keyword evidence="10" id="KW-1185">Reference proteome</keyword>
<evidence type="ECO:0000313" key="9">
    <source>
        <dbReference type="EMBL" id="OWS71862.1"/>
    </source>
</evidence>
<evidence type="ECO:0000256" key="4">
    <source>
        <dbReference type="ARBA" id="ARBA00024746"/>
    </source>
</evidence>
<evidence type="ECO:0000256" key="3">
    <source>
        <dbReference type="ARBA" id="ARBA00022795"/>
    </source>
</evidence>
<dbReference type="InterPro" id="IPR005648">
    <property type="entry name" value="FlgD"/>
</dbReference>
<dbReference type="InterPro" id="IPR025965">
    <property type="entry name" value="FlgD/Vpr_Ig-like"/>
</dbReference>
<dbReference type="Pfam" id="PF13861">
    <property type="entry name" value="FLgD_tudor"/>
    <property type="match status" value="1"/>
</dbReference>
<proteinExistence type="inferred from homology"/>
<evidence type="ECO:0000313" key="10">
    <source>
        <dbReference type="Proteomes" id="UP000198104"/>
    </source>
</evidence>